<evidence type="ECO:0000313" key="2">
    <source>
        <dbReference type="EMBL" id="MFL0248759.1"/>
    </source>
</evidence>
<keyword evidence="3" id="KW-1185">Reference proteome</keyword>
<gene>
    <name evidence="2" type="ORF">ACJDUG_17600</name>
</gene>
<dbReference type="SMART" id="SM00530">
    <property type="entry name" value="HTH_XRE"/>
    <property type="match status" value="1"/>
</dbReference>
<sequence length="80" mass="9120">MILNVEGDKKNIIGPRLKEARLSNDLTQKQLSTKLEVMAVYIDRASISKIERQVRVITDFELLALSKVLKITPNWLLGLE</sequence>
<dbReference type="SUPFAM" id="SSF47413">
    <property type="entry name" value="lambda repressor-like DNA-binding domains"/>
    <property type="match status" value="1"/>
</dbReference>
<dbReference type="PROSITE" id="PS50943">
    <property type="entry name" value="HTH_CROC1"/>
    <property type="match status" value="1"/>
</dbReference>
<dbReference type="Pfam" id="PF01381">
    <property type="entry name" value="HTH_3"/>
    <property type="match status" value="1"/>
</dbReference>
<organism evidence="2 3">
    <name type="scientific">Candidatus Clostridium stratigraminis</name>
    <dbReference type="NCBI Taxonomy" id="3381661"/>
    <lineage>
        <taxon>Bacteria</taxon>
        <taxon>Bacillati</taxon>
        <taxon>Bacillota</taxon>
        <taxon>Clostridia</taxon>
        <taxon>Eubacteriales</taxon>
        <taxon>Clostridiaceae</taxon>
        <taxon>Clostridium</taxon>
    </lineage>
</organism>
<proteinExistence type="predicted"/>
<dbReference type="EMBL" id="JBJHZZ010000032">
    <property type="protein sequence ID" value="MFL0248759.1"/>
    <property type="molecule type" value="Genomic_DNA"/>
</dbReference>
<comment type="caution">
    <text evidence="2">The sequence shown here is derived from an EMBL/GenBank/DDBJ whole genome shotgun (WGS) entry which is preliminary data.</text>
</comment>
<name>A0ABW8TCM9_9CLOT</name>
<evidence type="ECO:0000313" key="3">
    <source>
        <dbReference type="Proteomes" id="UP001623591"/>
    </source>
</evidence>
<dbReference type="InterPro" id="IPR001387">
    <property type="entry name" value="Cro/C1-type_HTH"/>
</dbReference>
<dbReference type="RefSeq" id="WP_406771184.1">
    <property type="nucleotide sequence ID" value="NZ_JBJHZZ010000032.1"/>
</dbReference>
<feature type="domain" description="HTH cro/C1-type" evidence="1">
    <location>
        <begin position="17"/>
        <end position="76"/>
    </location>
</feature>
<dbReference type="Proteomes" id="UP001623591">
    <property type="component" value="Unassembled WGS sequence"/>
</dbReference>
<dbReference type="Gene3D" id="1.10.260.40">
    <property type="entry name" value="lambda repressor-like DNA-binding domains"/>
    <property type="match status" value="1"/>
</dbReference>
<protein>
    <submittedName>
        <fullName evidence="2">Helix-turn-helix domain-containing protein</fullName>
    </submittedName>
</protein>
<accession>A0ABW8TCM9</accession>
<dbReference type="InterPro" id="IPR010982">
    <property type="entry name" value="Lambda_DNA-bd_dom_sf"/>
</dbReference>
<evidence type="ECO:0000259" key="1">
    <source>
        <dbReference type="PROSITE" id="PS50943"/>
    </source>
</evidence>
<reference evidence="2 3" key="1">
    <citation type="submission" date="2024-11" db="EMBL/GenBank/DDBJ databases">
        <authorList>
            <person name="Heng Y.C."/>
            <person name="Lim A.C.H."/>
            <person name="Lee J.K.Y."/>
            <person name="Kittelmann S."/>
        </authorList>
    </citation>
    <scope>NUCLEOTIDE SEQUENCE [LARGE SCALE GENOMIC DNA]</scope>
    <source>
        <strain evidence="2 3">WILCCON 0185</strain>
    </source>
</reference>
<dbReference type="CDD" id="cd00093">
    <property type="entry name" value="HTH_XRE"/>
    <property type="match status" value="1"/>
</dbReference>